<evidence type="ECO:0000313" key="3">
    <source>
        <dbReference type="EMBL" id="MEQ2553658.1"/>
    </source>
</evidence>
<feature type="chain" id="PRO_5047418313" description="tRNA_anti-like" evidence="2">
    <location>
        <begin position="26"/>
        <end position="169"/>
    </location>
</feature>
<protein>
    <recommendedName>
        <fullName evidence="5">tRNA_anti-like</fullName>
    </recommendedName>
</protein>
<feature type="region of interest" description="Disordered" evidence="1">
    <location>
        <begin position="25"/>
        <end position="50"/>
    </location>
</feature>
<comment type="caution">
    <text evidence="3">The sequence shown here is derived from an EMBL/GenBank/DDBJ whole genome shotgun (WGS) entry which is preliminary data.</text>
</comment>
<name>A0ABV1H2E5_9FIRM</name>
<organism evidence="3 4">
    <name type="scientific">Lachnospira intestinalis</name>
    <dbReference type="NCBI Taxonomy" id="3133158"/>
    <lineage>
        <taxon>Bacteria</taxon>
        <taxon>Bacillati</taxon>
        <taxon>Bacillota</taxon>
        <taxon>Clostridia</taxon>
        <taxon>Lachnospirales</taxon>
        <taxon>Lachnospiraceae</taxon>
        <taxon>Lachnospira</taxon>
    </lineage>
</organism>
<evidence type="ECO:0000313" key="4">
    <source>
        <dbReference type="Proteomes" id="UP001546774"/>
    </source>
</evidence>
<gene>
    <name evidence="3" type="ORF">WMO37_01330</name>
</gene>
<feature type="compositionally biased region" description="Low complexity" evidence="1">
    <location>
        <begin position="25"/>
        <end position="45"/>
    </location>
</feature>
<sequence length="169" mass="18809">MKKKLLCLLMPVCLLGLAACQNSTADNSTTANSTEAVTETQTETEAPTEKETLLSRDRMAYTEDITYETLARYPDKNIDKPVKFDGKIIQMIGAVDSNYTAIRMAVDDDYNHALLVVYANDVIDGKLLENDRITIYGGYVGQYSYTSTLNKPITIPQVEAVMIDLHDNN</sequence>
<dbReference type="PROSITE" id="PS51257">
    <property type="entry name" value="PROKAR_LIPOPROTEIN"/>
    <property type="match status" value="1"/>
</dbReference>
<feature type="signal peptide" evidence="2">
    <location>
        <begin position="1"/>
        <end position="25"/>
    </location>
</feature>
<evidence type="ECO:0000256" key="2">
    <source>
        <dbReference type="SAM" id="SignalP"/>
    </source>
</evidence>
<proteinExistence type="predicted"/>
<keyword evidence="4" id="KW-1185">Reference proteome</keyword>
<dbReference type="EMBL" id="JBBMFS010000001">
    <property type="protein sequence ID" value="MEQ2553658.1"/>
    <property type="molecule type" value="Genomic_DNA"/>
</dbReference>
<evidence type="ECO:0008006" key="5">
    <source>
        <dbReference type="Google" id="ProtNLM"/>
    </source>
</evidence>
<accession>A0ABV1H2E5</accession>
<evidence type="ECO:0000256" key="1">
    <source>
        <dbReference type="SAM" id="MobiDB-lite"/>
    </source>
</evidence>
<keyword evidence="2" id="KW-0732">Signal</keyword>
<dbReference type="Proteomes" id="UP001546774">
    <property type="component" value="Unassembled WGS sequence"/>
</dbReference>
<reference evidence="3" key="1">
    <citation type="submission" date="2024-03" db="EMBL/GenBank/DDBJ databases">
        <title>Human intestinal bacterial collection.</title>
        <authorList>
            <person name="Pauvert C."/>
            <person name="Hitch T.C.A."/>
            <person name="Clavel T."/>
        </authorList>
    </citation>
    <scope>NUCLEOTIDE SEQUENCE [LARGE SCALE GENOMIC DNA]</scope>
    <source>
        <strain evidence="3">CLA-AA-H89B</strain>
    </source>
</reference>